<accession>A0A5B7IN54</accession>
<organism evidence="1 2">
    <name type="scientific">Portunus trituberculatus</name>
    <name type="common">Swimming crab</name>
    <name type="synonym">Neptunus trituberculatus</name>
    <dbReference type="NCBI Taxonomy" id="210409"/>
    <lineage>
        <taxon>Eukaryota</taxon>
        <taxon>Metazoa</taxon>
        <taxon>Ecdysozoa</taxon>
        <taxon>Arthropoda</taxon>
        <taxon>Crustacea</taxon>
        <taxon>Multicrustacea</taxon>
        <taxon>Malacostraca</taxon>
        <taxon>Eumalacostraca</taxon>
        <taxon>Eucarida</taxon>
        <taxon>Decapoda</taxon>
        <taxon>Pleocyemata</taxon>
        <taxon>Brachyura</taxon>
        <taxon>Eubrachyura</taxon>
        <taxon>Portunoidea</taxon>
        <taxon>Portunidae</taxon>
        <taxon>Portuninae</taxon>
        <taxon>Portunus</taxon>
    </lineage>
</organism>
<sequence length="64" mass="6906">MKLCSFVVLGHRRKDGADWLAAAVNQAHVMLCENYEVSGHSSKCPGTRSLARYPARTLASGEGT</sequence>
<proteinExistence type="predicted"/>
<evidence type="ECO:0000313" key="2">
    <source>
        <dbReference type="Proteomes" id="UP000324222"/>
    </source>
</evidence>
<evidence type="ECO:0000313" key="1">
    <source>
        <dbReference type="EMBL" id="MPC81624.1"/>
    </source>
</evidence>
<reference evidence="1 2" key="1">
    <citation type="submission" date="2019-05" db="EMBL/GenBank/DDBJ databases">
        <title>Another draft genome of Portunus trituberculatus and its Hox gene families provides insights of decapod evolution.</title>
        <authorList>
            <person name="Jeong J.-H."/>
            <person name="Song I."/>
            <person name="Kim S."/>
            <person name="Choi T."/>
            <person name="Kim D."/>
            <person name="Ryu S."/>
            <person name="Kim W."/>
        </authorList>
    </citation>
    <scope>NUCLEOTIDE SEQUENCE [LARGE SCALE GENOMIC DNA]</scope>
    <source>
        <tissue evidence="1">Muscle</tissue>
    </source>
</reference>
<protein>
    <submittedName>
        <fullName evidence="1">Uncharacterized protein</fullName>
    </submittedName>
</protein>
<dbReference type="AlphaFoldDB" id="A0A5B7IN54"/>
<comment type="caution">
    <text evidence="1">The sequence shown here is derived from an EMBL/GenBank/DDBJ whole genome shotgun (WGS) entry which is preliminary data.</text>
</comment>
<name>A0A5B7IN54_PORTR</name>
<keyword evidence="2" id="KW-1185">Reference proteome</keyword>
<dbReference type="EMBL" id="VSRR010057508">
    <property type="protein sequence ID" value="MPC81624.1"/>
    <property type="molecule type" value="Genomic_DNA"/>
</dbReference>
<gene>
    <name evidence="1" type="ORF">E2C01_076252</name>
</gene>
<dbReference type="Proteomes" id="UP000324222">
    <property type="component" value="Unassembled WGS sequence"/>
</dbReference>